<proteinExistence type="predicted"/>
<dbReference type="Proteomes" id="UP000563524">
    <property type="component" value="Unassembled WGS sequence"/>
</dbReference>
<evidence type="ECO:0000313" key="1">
    <source>
        <dbReference type="EMBL" id="MBB4659500.1"/>
    </source>
</evidence>
<dbReference type="RefSeq" id="WP_183818167.1">
    <property type="nucleotide sequence ID" value="NZ_JACHOB010000004.1"/>
</dbReference>
<dbReference type="AlphaFoldDB" id="A0A840I659"/>
<keyword evidence="2" id="KW-1185">Reference proteome</keyword>
<evidence type="ECO:0008006" key="3">
    <source>
        <dbReference type="Google" id="ProtNLM"/>
    </source>
</evidence>
<gene>
    <name evidence="1" type="ORF">GGQ59_002037</name>
</gene>
<sequence length="92" mass="10318">MTTGPGAFLERFARLPRGYTEGLYAGRRYGVIVTTSAGGRQHWLYAEELGGSDRISFNLYDLRSGPKLKPCEMPAEKVVRFVLDYAPDERTS</sequence>
<evidence type="ECO:0000313" key="2">
    <source>
        <dbReference type="Proteomes" id="UP000563524"/>
    </source>
</evidence>
<organism evidence="1 2">
    <name type="scientific">Parvularcula dongshanensis</name>
    <dbReference type="NCBI Taxonomy" id="1173995"/>
    <lineage>
        <taxon>Bacteria</taxon>
        <taxon>Pseudomonadati</taxon>
        <taxon>Pseudomonadota</taxon>
        <taxon>Alphaproteobacteria</taxon>
        <taxon>Parvularculales</taxon>
        <taxon>Parvularculaceae</taxon>
        <taxon>Parvularcula</taxon>
    </lineage>
</organism>
<name>A0A840I659_9PROT</name>
<dbReference type="EMBL" id="JACHOB010000004">
    <property type="protein sequence ID" value="MBB4659500.1"/>
    <property type="molecule type" value="Genomic_DNA"/>
</dbReference>
<comment type="caution">
    <text evidence="1">The sequence shown here is derived from an EMBL/GenBank/DDBJ whole genome shotgun (WGS) entry which is preliminary data.</text>
</comment>
<protein>
    <recommendedName>
        <fullName evidence="3">Peptide methionine sulfoxide reductase</fullName>
    </recommendedName>
</protein>
<reference evidence="1 2" key="1">
    <citation type="submission" date="2020-08" db="EMBL/GenBank/DDBJ databases">
        <title>Genomic Encyclopedia of Type Strains, Phase IV (KMG-IV): sequencing the most valuable type-strain genomes for metagenomic binning, comparative biology and taxonomic classification.</title>
        <authorList>
            <person name="Goeker M."/>
        </authorList>
    </citation>
    <scope>NUCLEOTIDE SEQUENCE [LARGE SCALE GENOMIC DNA]</scope>
    <source>
        <strain evidence="1 2">DSM 102850</strain>
    </source>
</reference>
<accession>A0A840I659</accession>